<sequence>MQFVRFAVVGFVLLTVIYVLISIYSRSVRRERLEDDWAELDEEARAGISRDDFVEAGMAAYQSGFRRKLILLVYVIPTIAVATLIYVIN</sequence>
<evidence type="ECO:0000256" key="1">
    <source>
        <dbReference type="SAM" id="Phobius"/>
    </source>
</evidence>
<evidence type="ECO:0000313" key="3">
    <source>
        <dbReference type="Proteomes" id="UP000199026"/>
    </source>
</evidence>
<dbReference type="GeneID" id="78122840"/>
<dbReference type="STRING" id="576131.SAMN05444486_10125"/>
<keyword evidence="1" id="KW-1133">Transmembrane helix</keyword>
<dbReference type="OrthoDB" id="7632202at2"/>
<dbReference type="AlphaFoldDB" id="A0A1H3GT51"/>
<keyword evidence="1" id="KW-0812">Transmembrane</keyword>
<gene>
    <name evidence="2" type="ORF">SAMN05444486_10125</name>
</gene>
<organism evidence="2 3">
    <name type="scientific">Lentibacter algarum</name>
    <dbReference type="NCBI Taxonomy" id="576131"/>
    <lineage>
        <taxon>Bacteria</taxon>
        <taxon>Pseudomonadati</taxon>
        <taxon>Pseudomonadota</taxon>
        <taxon>Alphaproteobacteria</taxon>
        <taxon>Rhodobacterales</taxon>
        <taxon>Roseobacteraceae</taxon>
        <taxon>Lentibacter</taxon>
    </lineage>
</organism>
<dbReference type="RefSeq" id="WP_089886861.1">
    <property type="nucleotide sequence ID" value="NZ_CALJFH010000023.1"/>
</dbReference>
<accession>A0A1H3GT51</accession>
<keyword evidence="3" id="KW-1185">Reference proteome</keyword>
<evidence type="ECO:0008006" key="4">
    <source>
        <dbReference type="Google" id="ProtNLM"/>
    </source>
</evidence>
<protein>
    <recommendedName>
        <fullName evidence="4">Cation/multidrug efflux pump</fullName>
    </recommendedName>
</protein>
<keyword evidence="1" id="KW-0472">Membrane</keyword>
<name>A0A1H3GT51_9RHOB</name>
<evidence type="ECO:0000313" key="2">
    <source>
        <dbReference type="EMBL" id="SDY06506.1"/>
    </source>
</evidence>
<dbReference type="Proteomes" id="UP000199026">
    <property type="component" value="Unassembled WGS sequence"/>
</dbReference>
<dbReference type="EMBL" id="FNPR01000001">
    <property type="protein sequence ID" value="SDY06506.1"/>
    <property type="molecule type" value="Genomic_DNA"/>
</dbReference>
<reference evidence="2 3" key="1">
    <citation type="submission" date="2016-10" db="EMBL/GenBank/DDBJ databases">
        <authorList>
            <person name="de Groot N.N."/>
        </authorList>
    </citation>
    <scope>NUCLEOTIDE SEQUENCE [LARGE SCALE GENOMIC DNA]</scope>
    <source>
        <strain evidence="2 3">DSM 24677</strain>
    </source>
</reference>
<feature type="transmembrane region" description="Helical" evidence="1">
    <location>
        <begin position="69"/>
        <end position="88"/>
    </location>
</feature>
<feature type="transmembrane region" description="Helical" evidence="1">
    <location>
        <begin position="6"/>
        <end position="24"/>
    </location>
</feature>
<proteinExistence type="predicted"/>